<sequence>MFAKEIKIASQATDQLRFSILASGSSGNATLIETADQTILVDCGLSGKKIEHLFSEVGRSMADVDAILVTHEHVDHIKGLGVLARRYEVPVYANAKTWAAMETTIGEINSEQKFQFDMETVKSFGSLQVESFGVSHDAAEPMFYIFHSGKKKFVMITDTGYVSDRMKGHIANADAYLFESNHDVEMLRMGRYPWNVKRRILGDEGHVSNEDAAIAMSEVIGDATKRIYLGHLSKDNNMKDLARMAVSQTLAGEGIIVGEQVDLFDTDPEVPTSIFTI</sequence>
<dbReference type="STRING" id="1265819.PGRAN_13508"/>
<dbReference type="PANTHER" id="PTHR47619:SF1">
    <property type="entry name" value="EXODEOXYRIBONUCLEASE WALJ"/>
    <property type="match status" value="1"/>
</dbReference>
<protein>
    <submittedName>
        <fullName evidence="2">Metallo-beta-lactamase</fullName>
    </submittedName>
</protein>
<dbReference type="PATRIC" id="fig|1265819.5.peg.2692"/>
<comment type="caution">
    <text evidence="2">The sequence shown here is derived from an EMBL/GenBank/DDBJ whole genome shotgun (WGS) entry which is preliminary data.</text>
</comment>
<dbReference type="AlphaFoldDB" id="W7B461"/>
<accession>W7B461</accession>
<gene>
    <name evidence="2" type="ORF">PGRAN_13508</name>
</gene>
<dbReference type="CDD" id="cd07733">
    <property type="entry name" value="YycJ-like_MBL-fold"/>
    <property type="match status" value="1"/>
</dbReference>
<evidence type="ECO:0000313" key="2">
    <source>
        <dbReference type="EMBL" id="EUJ22084.1"/>
    </source>
</evidence>
<evidence type="ECO:0000259" key="1">
    <source>
        <dbReference type="SMART" id="SM00849"/>
    </source>
</evidence>
<dbReference type="Gene3D" id="3.60.15.10">
    <property type="entry name" value="Ribonuclease Z/Hydroxyacylglutathione hydrolase-like"/>
    <property type="match status" value="1"/>
</dbReference>
<dbReference type="RefSeq" id="WP_036067501.1">
    <property type="nucleotide sequence ID" value="NZ_AODD01000024.1"/>
</dbReference>
<dbReference type="InterPro" id="IPR036866">
    <property type="entry name" value="RibonucZ/Hydroxyglut_hydro"/>
</dbReference>
<dbReference type="Proteomes" id="UP000019253">
    <property type="component" value="Unassembled WGS sequence"/>
</dbReference>
<dbReference type="SUPFAM" id="SSF56281">
    <property type="entry name" value="Metallo-hydrolase/oxidoreductase"/>
    <property type="match status" value="1"/>
</dbReference>
<dbReference type="InterPro" id="IPR001279">
    <property type="entry name" value="Metallo-B-lactamas"/>
</dbReference>
<organism evidence="2 3">
    <name type="scientific">Listeria grandensis FSL F6-0971</name>
    <dbReference type="NCBI Taxonomy" id="1265819"/>
    <lineage>
        <taxon>Bacteria</taxon>
        <taxon>Bacillati</taxon>
        <taxon>Bacillota</taxon>
        <taxon>Bacilli</taxon>
        <taxon>Bacillales</taxon>
        <taxon>Listeriaceae</taxon>
        <taxon>Listeria</taxon>
    </lineage>
</organism>
<evidence type="ECO:0000313" key="3">
    <source>
        <dbReference type="Proteomes" id="UP000019253"/>
    </source>
</evidence>
<dbReference type="Pfam" id="PF12706">
    <property type="entry name" value="Lactamase_B_2"/>
    <property type="match status" value="1"/>
</dbReference>
<dbReference type="EMBL" id="AODD01000024">
    <property type="protein sequence ID" value="EUJ22084.1"/>
    <property type="molecule type" value="Genomic_DNA"/>
</dbReference>
<dbReference type="InterPro" id="IPR058121">
    <property type="entry name" value="WalJ/YycJ"/>
</dbReference>
<reference evidence="2 3" key="1">
    <citation type="journal article" date="2014" name="Int. J. Syst. Evol. Microbiol.">
        <title>Listeria floridensis sp. nov., Listeria aquatica sp. nov., Listeria cornellensis sp. nov., Listeria riparia sp. nov. and Listeria grandensis sp. nov., from agricultural and natural environments.</title>
        <authorList>
            <person name="den Bakker H.C."/>
            <person name="Warchocki S."/>
            <person name="Wright E.M."/>
            <person name="Allred A.F."/>
            <person name="Ahlstrom C."/>
            <person name="Manuel C.S."/>
            <person name="Stasiewicz M.J."/>
            <person name="Burrell A."/>
            <person name="Roof S."/>
            <person name="Strawn L."/>
            <person name="Fortes E.D."/>
            <person name="Nightingale K.K."/>
            <person name="Kephart D."/>
            <person name="Wiedmann M."/>
        </authorList>
    </citation>
    <scope>NUCLEOTIDE SEQUENCE [LARGE SCALE GENOMIC DNA]</scope>
    <source>
        <strain evidence="3">FSL F6-971</strain>
    </source>
</reference>
<dbReference type="OrthoDB" id="9781189at2"/>
<name>W7B461_9LIST</name>
<proteinExistence type="predicted"/>
<keyword evidence="3" id="KW-1185">Reference proteome</keyword>
<dbReference type="SMART" id="SM00849">
    <property type="entry name" value="Lactamase_B"/>
    <property type="match status" value="1"/>
</dbReference>
<dbReference type="PANTHER" id="PTHR47619">
    <property type="entry name" value="METALLO-HYDROLASE YYCJ-RELATED"/>
    <property type="match status" value="1"/>
</dbReference>
<dbReference type="InterPro" id="IPR052533">
    <property type="entry name" value="WalJ/YycJ-like"/>
</dbReference>
<feature type="domain" description="Metallo-beta-lactamase" evidence="1">
    <location>
        <begin position="26"/>
        <end position="231"/>
    </location>
</feature>